<dbReference type="AlphaFoldDB" id="A0A9P4SIG3"/>
<dbReference type="InterPro" id="IPR015157">
    <property type="entry name" value="TMA7"/>
</dbReference>
<comment type="caution">
    <text evidence="2">The sequence shown here is derived from an EMBL/GenBank/DDBJ whole genome shotgun (WGS) entry which is preliminary data.</text>
</comment>
<sequence length="68" mass="7634">MPSGQGAGTNPIHNKKPKKVQKEEDEDDKAFKAKQAAGESRRAYLSDYIPFLHIAILSFVRSNMVFIL</sequence>
<dbReference type="Pfam" id="PF09072">
    <property type="entry name" value="TMA7"/>
    <property type="match status" value="1"/>
</dbReference>
<accession>A0A9P4SIG3</accession>
<feature type="region of interest" description="Disordered" evidence="1">
    <location>
        <begin position="1"/>
        <end position="40"/>
    </location>
</feature>
<proteinExistence type="predicted"/>
<dbReference type="OrthoDB" id="3052842at2759"/>
<evidence type="ECO:0000313" key="2">
    <source>
        <dbReference type="EMBL" id="KAF2843278.1"/>
    </source>
</evidence>
<protein>
    <submittedName>
        <fullName evidence="2">Uncharacterized protein</fullName>
    </submittedName>
</protein>
<keyword evidence="3" id="KW-1185">Reference proteome</keyword>
<dbReference type="Proteomes" id="UP000799429">
    <property type="component" value="Unassembled WGS sequence"/>
</dbReference>
<gene>
    <name evidence="2" type="ORF">M501DRAFT_994153</name>
</gene>
<reference evidence="2" key="1">
    <citation type="journal article" date="2020" name="Stud. Mycol.">
        <title>101 Dothideomycetes genomes: a test case for predicting lifestyles and emergence of pathogens.</title>
        <authorList>
            <person name="Haridas S."/>
            <person name="Albert R."/>
            <person name="Binder M."/>
            <person name="Bloem J."/>
            <person name="Labutti K."/>
            <person name="Salamov A."/>
            <person name="Andreopoulos B."/>
            <person name="Baker S."/>
            <person name="Barry K."/>
            <person name="Bills G."/>
            <person name="Bluhm B."/>
            <person name="Cannon C."/>
            <person name="Castanera R."/>
            <person name="Culley D."/>
            <person name="Daum C."/>
            <person name="Ezra D."/>
            <person name="Gonzalez J."/>
            <person name="Henrissat B."/>
            <person name="Kuo A."/>
            <person name="Liang C."/>
            <person name="Lipzen A."/>
            <person name="Lutzoni F."/>
            <person name="Magnuson J."/>
            <person name="Mondo S."/>
            <person name="Nolan M."/>
            <person name="Ohm R."/>
            <person name="Pangilinan J."/>
            <person name="Park H.-J."/>
            <person name="Ramirez L."/>
            <person name="Alfaro M."/>
            <person name="Sun H."/>
            <person name="Tritt A."/>
            <person name="Yoshinaga Y."/>
            <person name="Zwiers L.-H."/>
            <person name="Turgeon B."/>
            <person name="Goodwin S."/>
            <person name="Spatafora J."/>
            <person name="Crous P."/>
            <person name="Grigoriev I."/>
        </authorList>
    </citation>
    <scope>NUCLEOTIDE SEQUENCE</scope>
    <source>
        <strain evidence="2">CBS 101060</strain>
    </source>
</reference>
<evidence type="ECO:0000313" key="3">
    <source>
        <dbReference type="Proteomes" id="UP000799429"/>
    </source>
</evidence>
<dbReference type="EMBL" id="MU006089">
    <property type="protein sequence ID" value="KAF2843278.1"/>
    <property type="molecule type" value="Genomic_DNA"/>
</dbReference>
<feature type="non-terminal residue" evidence="2">
    <location>
        <position position="1"/>
    </location>
</feature>
<name>A0A9P4SIG3_9PEZI</name>
<evidence type="ECO:0000256" key="1">
    <source>
        <dbReference type="SAM" id="MobiDB-lite"/>
    </source>
</evidence>
<organism evidence="2 3">
    <name type="scientific">Patellaria atrata CBS 101060</name>
    <dbReference type="NCBI Taxonomy" id="1346257"/>
    <lineage>
        <taxon>Eukaryota</taxon>
        <taxon>Fungi</taxon>
        <taxon>Dikarya</taxon>
        <taxon>Ascomycota</taxon>
        <taxon>Pezizomycotina</taxon>
        <taxon>Dothideomycetes</taxon>
        <taxon>Dothideomycetes incertae sedis</taxon>
        <taxon>Patellariales</taxon>
        <taxon>Patellariaceae</taxon>
        <taxon>Patellaria</taxon>
    </lineage>
</organism>